<accession>C7Q3L9</accession>
<dbReference type="eggNOG" id="COG4249">
    <property type="taxonomic scope" value="Bacteria"/>
</dbReference>
<feature type="domain" description="Peptidase C14 caspase" evidence="1">
    <location>
        <begin position="10"/>
        <end position="260"/>
    </location>
</feature>
<gene>
    <name evidence="2" type="ordered locus">Caci_6953</name>
</gene>
<evidence type="ECO:0000313" key="3">
    <source>
        <dbReference type="Proteomes" id="UP000000851"/>
    </source>
</evidence>
<dbReference type="OrthoDB" id="8447555at2"/>
<dbReference type="Proteomes" id="UP000000851">
    <property type="component" value="Chromosome"/>
</dbReference>
<dbReference type="GO" id="GO:0004197">
    <property type="term" value="F:cysteine-type endopeptidase activity"/>
    <property type="evidence" value="ECO:0007669"/>
    <property type="project" value="InterPro"/>
</dbReference>
<dbReference type="GO" id="GO:0006508">
    <property type="term" value="P:proteolysis"/>
    <property type="evidence" value="ECO:0007669"/>
    <property type="project" value="InterPro"/>
</dbReference>
<dbReference type="InterPro" id="IPR050452">
    <property type="entry name" value="Metacaspase"/>
</dbReference>
<sequence>MSEQASGPLRGRALLIGCAVDGLTGVDQDVKAVAEVLSDRSVEVEQLTGPGATRAAILDAYERLIAAVEPGDLAVVHYSGHGGLAVAPSHGPRPGLADLQFIVPVDFHDSKPGDFRGISSVELSVLQARLTAKTDNVVVVLDCCHSGQMSRDPGLRVRTTARGTPYERLREHIELQRRVAGLRTELRPSPGNPEAVRLVACAPDQSAFEYQGIDGGQIGVFTEALVLALRSAGTRPVSWASLLDAVRRRVQLLAPGQRPEAEGPSRRLLFGTKEDDPLDALYTVDIGSGRVRLDCAPLLGVRHGDTFEVRSAEDDRVGTLAIDVVGPLAAQGPLLLAPGVDGLPVGAHAHRTSTAAPALPVRVPSGGAAELEGAVGASPLLTVAGDDEPWAAQVVLDPDGRLTVGDRIGPLHGPYDAGPGGIGQAVRALVRIARATALRGLTADAAWAMGAELMVEWGLVRDGERHPLPSAGAALQAGDPMYIRIRNDDKRTVHVSLVNIGVDGAVTLLTDFAPSGIALAPDREYVFGLDGFTGALTGQPVYWPPELDPLRARPETILVMVTQDPHPFGGLDQRGGVFALRDADTAGSPLWALVAQIGTGEDRNVSPAGGRAAVYDVRALEFDLSAGSAGPRFLIEEGPARAAVSREAAAARAAAPAKLAVRIEDLVVHRSRAWLGADVRVDIVVATGPSGGGPDGENSNTPVHVARTERFSRIRGGEALPLDRMLVYHGPAVDYLDVAVWVSRDMTDRPDLADLLAAEPPGLPAAEALFGLGEAVAGVPHAAATAVVPEAGAVVVEAAYRLLRASLSDVIGLYRGSMLAQEGYGAGRHPVAGLRRVQDFSFAYRVELLG</sequence>
<organism evidence="2 3">
    <name type="scientific">Catenulispora acidiphila (strain DSM 44928 / JCM 14897 / NBRC 102108 / NRRL B-24433 / ID139908)</name>
    <dbReference type="NCBI Taxonomy" id="479433"/>
    <lineage>
        <taxon>Bacteria</taxon>
        <taxon>Bacillati</taxon>
        <taxon>Actinomycetota</taxon>
        <taxon>Actinomycetes</taxon>
        <taxon>Catenulisporales</taxon>
        <taxon>Catenulisporaceae</taxon>
        <taxon>Catenulispora</taxon>
    </lineage>
</organism>
<dbReference type="AlphaFoldDB" id="C7Q3L9"/>
<dbReference type="KEGG" id="cai:Caci_6953"/>
<protein>
    <submittedName>
        <fullName evidence="2">Peptidase C14 caspase catalytic subunit p20</fullName>
    </submittedName>
</protein>
<dbReference type="EMBL" id="CP001700">
    <property type="protein sequence ID" value="ACU75784.1"/>
    <property type="molecule type" value="Genomic_DNA"/>
</dbReference>
<dbReference type="STRING" id="479433.Caci_6953"/>
<dbReference type="InterPro" id="IPR011600">
    <property type="entry name" value="Pept_C14_caspase"/>
</dbReference>
<dbReference type="PANTHER" id="PTHR48104:SF30">
    <property type="entry name" value="METACASPASE-1"/>
    <property type="match status" value="1"/>
</dbReference>
<dbReference type="HOGENOM" id="CLU_018527_0_0_11"/>
<dbReference type="InParanoid" id="C7Q3L9"/>
<dbReference type="SUPFAM" id="SSF52129">
    <property type="entry name" value="Caspase-like"/>
    <property type="match status" value="1"/>
</dbReference>
<dbReference type="RefSeq" id="WP_015795512.1">
    <property type="nucleotide sequence ID" value="NC_013131.1"/>
</dbReference>
<name>C7Q3L9_CATAD</name>
<evidence type="ECO:0000313" key="2">
    <source>
        <dbReference type="EMBL" id="ACU75784.1"/>
    </source>
</evidence>
<keyword evidence="3" id="KW-1185">Reference proteome</keyword>
<proteinExistence type="predicted"/>
<dbReference type="InterPro" id="IPR029030">
    <property type="entry name" value="Caspase-like_dom_sf"/>
</dbReference>
<dbReference type="GO" id="GO:0005737">
    <property type="term" value="C:cytoplasm"/>
    <property type="evidence" value="ECO:0007669"/>
    <property type="project" value="TreeGrafter"/>
</dbReference>
<dbReference type="Pfam" id="PF00656">
    <property type="entry name" value="Peptidase_C14"/>
    <property type="match status" value="1"/>
</dbReference>
<evidence type="ECO:0000259" key="1">
    <source>
        <dbReference type="Pfam" id="PF00656"/>
    </source>
</evidence>
<reference evidence="2 3" key="1">
    <citation type="journal article" date="2009" name="Stand. Genomic Sci.">
        <title>Complete genome sequence of Catenulispora acidiphila type strain (ID 139908).</title>
        <authorList>
            <person name="Copeland A."/>
            <person name="Lapidus A."/>
            <person name="Glavina Del Rio T."/>
            <person name="Nolan M."/>
            <person name="Lucas S."/>
            <person name="Chen F."/>
            <person name="Tice H."/>
            <person name="Cheng J.F."/>
            <person name="Bruce D."/>
            <person name="Goodwin L."/>
            <person name="Pitluck S."/>
            <person name="Mikhailova N."/>
            <person name="Pati A."/>
            <person name="Ivanova N."/>
            <person name="Mavromatis K."/>
            <person name="Chen A."/>
            <person name="Palaniappan K."/>
            <person name="Chain P."/>
            <person name="Land M."/>
            <person name="Hauser L."/>
            <person name="Chang Y.J."/>
            <person name="Jeffries C.D."/>
            <person name="Chertkov O."/>
            <person name="Brettin T."/>
            <person name="Detter J.C."/>
            <person name="Han C."/>
            <person name="Ali Z."/>
            <person name="Tindall B.J."/>
            <person name="Goker M."/>
            <person name="Bristow J."/>
            <person name="Eisen J.A."/>
            <person name="Markowitz V."/>
            <person name="Hugenholtz P."/>
            <person name="Kyrpides N.C."/>
            <person name="Klenk H.P."/>
        </authorList>
    </citation>
    <scope>NUCLEOTIDE SEQUENCE [LARGE SCALE GENOMIC DNA]</scope>
    <source>
        <strain evidence="3">DSM 44928 / JCM 14897 / NBRC 102108 / NRRL B-24433 / ID139908</strain>
    </source>
</reference>
<dbReference type="Gene3D" id="3.40.50.1460">
    <property type="match status" value="1"/>
</dbReference>
<dbReference type="PANTHER" id="PTHR48104">
    <property type="entry name" value="METACASPASE-4"/>
    <property type="match status" value="1"/>
</dbReference>